<evidence type="ECO:0000313" key="4">
    <source>
        <dbReference type="Proteomes" id="UP000245391"/>
    </source>
</evidence>
<feature type="transmembrane region" description="Helical" evidence="1">
    <location>
        <begin position="6"/>
        <end position="24"/>
    </location>
</feature>
<dbReference type="Pfam" id="PF05569">
    <property type="entry name" value="Peptidase_M56"/>
    <property type="match status" value="1"/>
</dbReference>
<dbReference type="AlphaFoldDB" id="A0A317EVH0"/>
<protein>
    <recommendedName>
        <fullName evidence="2">Peptidase M56 domain-containing protein</fullName>
    </recommendedName>
</protein>
<evidence type="ECO:0000313" key="3">
    <source>
        <dbReference type="EMBL" id="PWS30950.1"/>
    </source>
</evidence>
<organism evidence="3 4">
    <name type="scientific">Pedobacter paludis</name>
    <dbReference type="NCBI Taxonomy" id="2203212"/>
    <lineage>
        <taxon>Bacteria</taxon>
        <taxon>Pseudomonadati</taxon>
        <taxon>Bacteroidota</taxon>
        <taxon>Sphingobacteriia</taxon>
        <taxon>Sphingobacteriales</taxon>
        <taxon>Sphingobacteriaceae</taxon>
        <taxon>Pedobacter</taxon>
    </lineage>
</organism>
<feature type="transmembrane region" description="Helical" evidence="1">
    <location>
        <begin position="36"/>
        <end position="56"/>
    </location>
</feature>
<keyword evidence="1" id="KW-1133">Transmembrane helix</keyword>
<dbReference type="EMBL" id="QGNY01000005">
    <property type="protein sequence ID" value="PWS30950.1"/>
    <property type="molecule type" value="Genomic_DNA"/>
</dbReference>
<accession>A0A317EVH0</accession>
<feature type="domain" description="Peptidase M56" evidence="2">
    <location>
        <begin position="165"/>
        <end position="266"/>
    </location>
</feature>
<dbReference type="OrthoDB" id="649093at2"/>
<feature type="transmembrane region" description="Helical" evidence="1">
    <location>
        <begin position="107"/>
        <end position="125"/>
    </location>
</feature>
<sequence>MEWLIYLLKVSACSAMFFGFYLFILRKLTFFKINRFYLLTTLLLSFLIPALQFSLIRTVDAVNPIISSYPPSTQVYASSDVQPSIQTQLSAKTTISQNFDWLEVTQYGYILIAICLLSICAWRLLQLTKFARNHTETVDGLRLVPKKTGFTNCSFFNYVFINEDSLTLTELQVLLRHEQVHANQFHSIDKILLMVFKAVLWFNPIVYLYDKALEEVHEFEADETTSLSFGHQTYAGILLKFAVAKSDVPLIHNFVKSPIKERIKMLFNSKSTDMKKWIYCSIIPMGLILIWLFAVQVVYAQNEVGKNVENKEASALIGKTVTGKIIGFEKLVTGNVLQLESGNKIYPIECSAFRNKLTNGDKLTASVSGYISKFKITNHGVETIVIDQPVYTISKVAFANGTLIWKSEKHAFLYEINKARFAESRIKSIKRDKNGIISKIILNDGTFTINLNIENLKIKKTEFKSGDSVLVKFIGEKLISKNVYSTDKMIVLASLPKKYELKDEELYNRFYTKEGWQKISTTLSDTTKLNPSKIKVVSFQTMIGANKDKISHFKDVLIEINGDVLKAEEVELDNLKYKLTAKNAQLNSHNGNILESEKIIFDLKNRTYYTNQIPGSFQYKSDNSINKNLELKVAYKNPKDNLETKIEYRAVDSVRISKDKSIVYLYGDAKISYGNVVLTGSEIIYNKNLNTAKAKHANLISDANKPAIKADSLKFNFDNSKVQIFGKGSNK</sequence>
<dbReference type="PANTHER" id="PTHR34978:SF3">
    <property type="entry name" value="SLR0241 PROTEIN"/>
    <property type="match status" value="1"/>
</dbReference>
<evidence type="ECO:0000256" key="1">
    <source>
        <dbReference type="SAM" id="Phobius"/>
    </source>
</evidence>
<name>A0A317EVH0_9SPHI</name>
<gene>
    <name evidence="3" type="ORF">DF947_15215</name>
</gene>
<proteinExistence type="predicted"/>
<feature type="transmembrane region" description="Helical" evidence="1">
    <location>
        <begin position="276"/>
        <end position="299"/>
    </location>
</feature>
<keyword evidence="1" id="KW-0812">Transmembrane</keyword>
<dbReference type="PANTHER" id="PTHR34978">
    <property type="entry name" value="POSSIBLE SENSOR-TRANSDUCER PROTEIN BLAR"/>
    <property type="match status" value="1"/>
</dbReference>
<dbReference type="InterPro" id="IPR052173">
    <property type="entry name" value="Beta-lactam_resp_regulator"/>
</dbReference>
<keyword evidence="4" id="KW-1185">Reference proteome</keyword>
<dbReference type="Proteomes" id="UP000245391">
    <property type="component" value="Unassembled WGS sequence"/>
</dbReference>
<dbReference type="InterPro" id="IPR008756">
    <property type="entry name" value="Peptidase_M56"/>
</dbReference>
<comment type="caution">
    <text evidence="3">The sequence shown here is derived from an EMBL/GenBank/DDBJ whole genome shotgun (WGS) entry which is preliminary data.</text>
</comment>
<evidence type="ECO:0000259" key="2">
    <source>
        <dbReference type="Pfam" id="PF05569"/>
    </source>
</evidence>
<keyword evidence="1" id="KW-0472">Membrane</keyword>
<dbReference type="RefSeq" id="WP_109930899.1">
    <property type="nucleotide sequence ID" value="NZ_QGNY01000005.1"/>
</dbReference>
<reference evidence="4" key="1">
    <citation type="submission" date="2018-05" db="EMBL/GenBank/DDBJ databases">
        <title>Pedobacter paludis sp. nov., isolated from wetland soil.</title>
        <authorList>
            <person name="Zhang Y."/>
        </authorList>
    </citation>
    <scope>NUCLEOTIDE SEQUENCE [LARGE SCALE GENOMIC DNA]</scope>
    <source>
        <strain evidence="4">R-8</strain>
    </source>
</reference>